<dbReference type="Proteomes" id="UP000199256">
    <property type="component" value="Unassembled WGS sequence"/>
</dbReference>
<gene>
    <name evidence="2" type="ORF">SAMN05444515_103190</name>
</gene>
<organism evidence="2 3">
    <name type="scientific">Ectothiorhodospira marina</name>
    <dbReference type="NCBI Taxonomy" id="1396821"/>
    <lineage>
        <taxon>Bacteria</taxon>
        <taxon>Pseudomonadati</taxon>
        <taxon>Pseudomonadota</taxon>
        <taxon>Gammaproteobacteria</taxon>
        <taxon>Chromatiales</taxon>
        <taxon>Ectothiorhodospiraceae</taxon>
        <taxon>Ectothiorhodospira</taxon>
    </lineage>
</organism>
<proteinExistence type="predicted"/>
<accession>A0A1H7IQZ7</accession>
<evidence type="ECO:0000259" key="1">
    <source>
        <dbReference type="Pfam" id="PF17131"/>
    </source>
</evidence>
<protein>
    <submittedName>
        <fullName evidence="2">Outer membrane lipoprotein-sorting protein</fullName>
    </submittedName>
</protein>
<sequence length="288" mass="32657">MMSQPLFAAGGRFSDTPKRLIVSMAFLGMMCVSVSLAAASDDALALGQDLAQRVYDRPEGSDLTTRGAMLLEEEGRTPRVREMVTYQLTREPGQLWSLIRFTAPADIVNTGLLTLDHPDGTSDQWVYLPAMDRTRRIPTARRGGRFVGSDLYFEDVQDRKPDQDTHRYLGEEEVLGVTTLKLESVPVDPGNSAYGRRVSWIHEPSLLPLRIDFYAQGQPDRPIKRMEIQRIDRIQGYWTVMDSTMTDLSSGHRTRIRVDEATYDRDLPESLFTSRALEDPALESRYRP</sequence>
<dbReference type="EMBL" id="FOAA01000003">
    <property type="protein sequence ID" value="SEK63195.1"/>
    <property type="molecule type" value="Genomic_DNA"/>
</dbReference>
<feature type="domain" description="Uncharacterized protein TP-0789" evidence="1">
    <location>
        <begin position="96"/>
        <end position="278"/>
    </location>
</feature>
<evidence type="ECO:0000313" key="3">
    <source>
        <dbReference type="Proteomes" id="UP000199256"/>
    </source>
</evidence>
<dbReference type="STRING" id="1396821.SAMN05444515_103190"/>
<keyword evidence="3" id="KW-1185">Reference proteome</keyword>
<dbReference type="Gene3D" id="2.50.20.10">
    <property type="entry name" value="Lipoprotein localisation LolA/LolB/LppX"/>
    <property type="match status" value="1"/>
</dbReference>
<keyword evidence="2" id="KW-0449">Lipoprotein</keyword>
<dbReference type="InterPro" id="IPR033399">
    <property type="entry name" value="TP_0789-like"/>
</dbReference>
<name>A0A1H7IQZ7_9GAMM</name>
<dbReference type="Pfam" id="PF17131">
    <property type="entry name" value="LolA_like"/>
    <property type="match status" value="1"/>
</dbReference>
<evidence type="ECO:0000313" key="2">
    <source>
        <dbReference type="EMBL" id="SEK63195.1"/>
    </source>
</evidence>
<dbReference type="AlphaFoldDB" id="A0A1H7IQZ7"/>
<reference evidence="3" key="1">
    <citation type="submission" date="2016-10" db="EMBL/GenBank/DDBJ databases">
        <authorList>
            <person name="Varghese N."/>
            <person name="Submissions S."/>
        </authorList>
    </citation>
    <scope>NUCLEOTIDE SEQUENCE [LARGE SCALE GENOMIC DNA]</scope>
    <source>
        <strain evidence="3">DSM 241</strain>
    </source>
</reference>
<dbReference type="CDD" id="cd16329">
    <property type="entry name" value="LolA_like"/>
    <property type="match status" value="1"/>
</dbReference>